<dbReference type="PANTHER" id="PTHR43744:SF9">
    <property type="entry name" value="POLYGALACTURONAN_RHAMNOGALACTURONAN TRANSPORT SYSTEM PERMEASE PROTEIN YTCP"/>
    <property type="match status" value="1"/>
</dbReference>
<evidence type="ECO:0000256" key="4">
    <source>
        <dbReference type="ARBA" id="ARBA00022692"/>
    </source>
</evidence>
<dbReference type="PROSITE" id="PS50928">
    <property type="entry name" value="ABC_TM1"/>
    <property type="match status" value="1"/>
</dbReference>
<dbReference type="AlphaFoldDB" id="A0A927MZQ0"/>
<proteinExistence type="inferred from homology"/>
<evidence type="ECO:0000313" key="10">
    <source>
        <dbReference type="Proteomes" id="UP000638648"/>
    </source>
</evidence>
<name>A0A927MZQ0_9ACTN</name>
<feature type="domain" description="ABC transmembrane type-1" evidence="8">
    <location>
        <begin position="46"/>
        <end position="247"/>
    </location>
</feature>
<evidence type="ECO:0000256" key="6">
    <source>
        <dbReference type="ARBA" id="ARBA00023136"/>
    </source>
</evidence>
<feature type="transmembrane region" description="Helical" evidence="7">
    <location>
        <begin position="114"/>
        <end position="134"/>
    </location>
</feature>
<keyword evidence="4 7" id="KW-0812">Transmembrane</keyword>
<dbReference type="CDD" id="cd06261">
    <property type="entry name" value="TM_PBP2"/>
    <property type="match status" value="1"/>
</dbReference>
<sequence length="262" mass="28662">MAYPFVYVIATSFASTKGLTSDFFPTDFTLEAYRSILSGGIINDALLVSGGVTVVGTLLSVLFTTTLAYGLMRTKDVPGAKASLYLVLFSMLFSAGIIPQYLLVKYLGLLNSYWSLILPGLISAFNLVVVRNFFMDLPDELLESARIDGAGEVQIFMRIVLPLSKAVIAVIALFYAVGYWNNFFNALLYINDTGMWPVQLILNQYVIQSTPLTQLQNPKAIPPPAESLQMAVVVLATAPILIIYPFAQRYFTKGVLTGAIKG</sequence>
<dbReference type="RefSeq" id="WP_238361659.1">
    <property type="nucleotide sequence ID" value="NZ_BAABJL010000142.1"/>
</dbReference>
<protein>
    <submittedName>
        <fullName evidence="9">ABC-type glycerol-3-phosphate transport system permease component</fullName>
    </submittedName>
</protein>
<evidence type="ECO:0000313" key="9">
    <source>
        <dbReference type="EMBL" id="MBE1609157.1"/>
    </source>
</evidence>
<accession>A0A927MZQ0</accession>
<dbReference type="SUPFAM" id="SSF161098">
    <property type="entry name" value="MetI-like"/>
    <property type="match status" value="1"/>
</dbReference>
<keyword evidence="10" id="KW-1185">Reference proteome</keyword>
<dbReference type="InterPro" id="IPR035906">
    <property type="entry name" value="MetI-like_sf"/>
</dbReference>
<feature type="transmembrane region" description="Helical" evidence="7">
    <location>
        <begin position="228"/>
        <end position="247"/>
    </location>
</feature>
<evidence type="ECO:0000256" key="1">
    <source>
        <dbReference type="ARBA" id="ARBA00004651"/>
    </source>
</evidence>
<dbReference type="EMBL" id="JADBEM010000001">
    <property type="protein sequence ID" value="MBE1609157.1"/>
    <property type="molecule type" value="Genomic_DNA"/>
</dbReference>
<keyword evidence="3" id="KW-1003">Cell membrane</keyword>
<evidence type="ECO:0000259" key="8">
    <source>
        <dbReference type="PROSITE" id="PS50928"/>
    </source>
</evidence>
<gene>
    <name evidence="9" type="ORF">HEB94_006005</name>
</gene>
<feature type="transmembrane region" description="Helical" evidence="7">
    <location>
        <begin position="84"/>
        <end position="102"/>
    </location>
</feature>
<keyword evidence="2 7" id="KW-0813">Transport</keyword>
<feature type="transmembrane region" description="Helical" evidence="7">
    <location>
        <begin position="45"/>
        <end position="72"/>
    </location>
</feature>
<dbReference type="InterPro" id="IPR000515">
    <property type="entry name" value="MetI-like"/>
</dbReference>
<comment type="caution">
    <text evidence="9">The sequence shown here is derived from an EMBL/GenBank/DDBJ whole genome shotgun (WGS) entry which is preliminary data.</text>
</comment>
<evidence type="ECO:0000256" key="2">
    <source>
        <dbReference type="ARBA" id="ARBA00022448"/>
    </source>
</evidence>
<keyword evidence="6 7" id="KW-0472">Membrane</keyword>
<dbReference type="Pfam" id="PF00528">
    <property type="entry name" value="BPD_transp_1"/>
    <property type="match status" value="1"/>
</dbReference>
<feature type="transmembrane region" description="Helical" evidence="7">
    <location>
        <begin position="155"/>
        <end position="177"/>
    </location>
</feature>
<dbReference type="GO" id="GO:0005886">
    <property type="term" value="C:plasma membrane"/>
    <property type="evidence" value="ECO:0007669"/>
    <property type="project" value="UniProtKB-SubCell"/>
</dbReference>
<dbReference type="PANTHER" id="PTHR43744">
    <property type="entry name" value="ABC TRANSPORTER PERMEASE PROTEIN MG189-RELATED-RELATED"/>
    <property type="match status" value="1"/>
</dbReference>
<comment type="subcellular location">
    <subcellularLocation>
        <location evidence="1 7">Cell membrane</location>
        <topology evidence="1 7">Multi-pass membrane protein</topology>
    </subcellularLocation>
</comment>
<dbReference type="Gene3D" id="1.10.3720.10">
    <property type="entry name" value="MetI-like"/>
    <property type="match status" value="1"/>
</dbReference>
<reference evidence="9" key="1">
    <citation type="submission" date="2020-10" db="EMBL/GenBank/DDBJ databases">
        <title>Sequencing the genomes of 1000 actinobacteria strains.</title>
        <authorList>
            <person name="Klenk H.-P."/>
        </authorList>
    </citation>
    <scope>NUCLEOTIDE SEQUENCE</scope>
    <source>
        <strain evidence="9">DSM 45354</strain>
    </source>
</reference>
<dbReference type="Proteomes" id="UP000638648">
    <property type="component" value="Unassembled WGS sequence"/>
</dbReference>
<organism evidence="9 10">
    <name type="scientific">Actinopolymorpha pittospori</name>
    <dbReference type="NCBI Taxonomy" id="648752"/>
    <lineage>
        <taxon>Bacteria</taxon>
        <taxon>Bacillati</taxon>
        <taxon>Actinomycetota</taxon>
        <taxon>Actinomycetes</taxon>
        <taxon>Propionibacteriales</taxon>
        <taxon>Actinopolymorphaceae</taxon>
        <taxon>Actinopolymorpha</taxon>
    </lineage>
</organism>
<dbReference type="GO" id="GO:0055085">
    <property type="term" value="P:transmembrane transport"/>
    <property type="evidence" value="ECO:0007669"/>
    <property type="project" value="InterPro"/>
</dbReference>
<evidence type="ECO:0000256" key="7">
    <source>
        <dbReference type="RuleBase" id="RU363032"/>
    </source>
</evidence>
<evidence type="ECO:0000256" key="5">
    <source>
        <dbReference type="ARBA" id="ARBA00022989"/>
    </source>
</evidence>
<keyword evidence="5 7" id="KW-1133">Transmembrane helix</keyword>
<evidence type="ECO:0000256" key="3">
    <source>
        <dbReference type="ARBA" id="ARBA00022475"/>
    </source>
</evidence>
<comment type="similarity">
    <text evidence="7">Belongs to the binding-protein-dependent transport system permease family.</text>
</comment>